<gene>
    <name evidence="18" type="ORF">EHQ76_15820</name>
</gene>
<name>A0A5F2AZP4_9LEPT</name>
<evidence type="ECO:0000313" key="18">
    <source>
        <dbReference type="EMBL" id="TGL96598.1"/>
    </source>
</evidence>
<evidence type="ECO:0000256" key="7">
    <source>
        <dbReference type="ARBA" id="ARBA00023098"/>
    </source>
</evidence>
<dbReference type="Proteomes" id="UP000298429">
    <property type="component" value="Unassembled WGS sequence"/>
</dbReference>
<dbReference type="PANTHER" id="PTHR47470">
    <property type="entry name" value="CHOLESTEROL OXIDASE"/>
    <property type="match status" value="1"/>
</dbReference>
<evidence type="ECO:0000256" key="10">
    <source>
        <dbReference type="ARBA" id="ARBA00023235"/>
    </source>
</evidence>
<evidence type="ECO:0000256" key="5">
    <source>
        <dbReference type="ARBA" id="ARBA00022827"/>
    </source>
</evidence>
<evidence type="ECO:0000259" key="17">
    <source>
        <dbReference type="Pfam" id="PF05199"/>
    </source>
</evidence>
<dbReference type="GO" id="GO:0016995">
    <property type="term" value="F:cholesterol oxidase activity"/>
    <property type="evidence" value="ECO:0007669"/>
    <property type="project" value="UniProtKB-EC"/>
</dbReference>
<dbReference type="RefSeq" id="WP_135671887.1">
    <property type="nucleotide sequence ID" value="NZ_RQGN01000087.1"/>
</dbReference>
<evidence type="ECO:0000256" key="4">
    <source>
        <dbReference type="ARBA" id="ARBA00022630"/>
    </source>
</evidence>
<dbReference type="Pfam" id="PF05199">
    <property type="entry name" value="GMC_oxred_C"/>
    <property type="match status" value="1"/>
</dbReference>
<keyword evidence="9" id="KW-0753">Steroid metabolism</keyword>
<dbReference type="OrthoDB" id="337582at2"/>
<dbReference type="InterPro" id="IPR007867">
    <property type="entry name" value="GMC_OxRtase_C"/>
</dbReference>
<evidence type="ECO:0000256" key="15">
    <source>
        <dbReference type="ARBA" id="ARBA00049778"/>
    </source>
</evidence>
<dbReference type="AlphaFoldDB" id="A0A5F2AZP4"/>
<reference evidence="18 19" key="1">
    <citation type="journal article" date="2019" name="PLoS Negl. Trop. Dis.">
        <title>Revisiting the worldwide diversity of Leptospira species in the environment.</title>
        <authorList>
            <person name="Vincent A.T."/>
            <person name="Schiettekatte O."/>
            <person name="Bourhy P."/>
            <person name="Veyrier F.J."/>
            <person name="Picardeau M."/>
        </authorList>
    </citation>
    <scope>NUCLEOTIDE SEQUENCE [LARGE SCALE GENOMIC DNA]</scope>
    <source>
        <strain evidence="18 19">201702444</strain>
    </source>
</reference>
<dbReference type="InterPro" id="IPR000172">
    <property type="entry name" value="GMC_OxRdtase_N"/>
</dbReference>
<dbReference type="SUPFAM" id="SSF51905">
    <property type="entry name" value="FAD/NAD(P)-binding domain"/>
    <property type="match status" value="1"/>
</dbReference>
<keyword evidence="4" id="KW-0285">Flavoprotein</keyword>
<dbReference type="EMBL" id="RQGN01000087">
    <property type="protein sequence ID" value="TGL96598.1"/>
    <property type="molecule type" value="Genomic_DNA"/>
</dbReference>
<organism evidence="18 19">
    <name type="scientific">Leptospira barantonii</name>
    <dbReference type="NCBI Taxonomy" id="2023184"/>
    <lineage>
        <taxon>Bacteria</taxon>
        <taxon>Pseudomonadati</taxon>
        <taxon>Spirochaetota</taxon>
        <taxon>Spirochaetia</taxon>
        <taxon>Leptospirales</taxon>
        <taxon>Leptospiraceae</taxon>
        <taxon>Leptospira</taxon>
    </lineage>
</organism>
<dbReference type="GO" id="GO:0008203">
    <property type="term" value="P:cholesterol metabolic process"/>
    <property type="evidence" value="ECO:0007669"/>
    <property type="project" value="UniProtKB-KW"/>
</dbReference>
<evidence type="ECO:0000256" key="2">
    <source>
        <dbReference type="ARBA" id="ARBA00010790"/>
    </source>
</evidence>
<keyword evidence="10" id="KW-0413">Isomerase</keyword>
<comment type="similarity">
    <text evidence="2">Belongs to the GMC oxidoreductase family.</text>
</comment>
<dbReference type="GO" id="GO:0050660">
    <property type="term" value="F:flavin adenine dinucleotide binding"/>
    <property type="evidence" value="ECO:0007669"/>
    <property type="project" value="InterPro"/>
</dbReference>
<keyword evidence="3" id="KW-0153">Cholesterol metabolism</keyword>
<evidence type="ECO:0000256" key="9">
    <source>
        <dbReference type="ARBA" id="ARBA00023221"/>
    </source>
</evidence>
<dbReference type="InterPro" id="IPR036188">
    <property type="entry name" value="FAD/NAD-bd_sf"/>
</dbReference>
<evidence type="ECO:0000256" key="1">
    <source>
        <dbReference type="ARBA" id="ARBA00001974"/>
    </source>
</evidence>
<evidence type="ECO:0000256" key="3">
    <source>
        <dbReference type="ARBA" id="ARBA00022548"/>
    </source>
</evidence>
<evidence type="ECO:0000256" key="11">
    <source>
        <dbReference type="ARBA" id="ARBA00038856"/>
    </source>
</evidence>
<evidence type="ECO:0000313" key="19">
    <source>
        <dbReference type="Proteomes" id="UP000298429"/>
    </source>
</evidence>
<dbReference type="EC" id="5.3.3.1" evidence="11"/>
<sequence length="579" mass="63865">MNLDSTSKNKEIIYDYDYIVVGSGFGGSVSALRLSQKGYKVAVLESGKRWNSSEFPKTNWNLRKFLWFPKLFCFGIQRINFLNDVMVLSGAGVGGGSLVYANTLYVPPEPFWKKTLVQKMGGKKGILPYYELAKRMLGVVENPRTWESDRYMKETAKTFGIENSFNKTPVGVHFGKSGVDPFFGGEGPERNSCNDCGGCMVGCRYNAKNTLDKNYLYFAEKAGATVLPETKVSKLIPMGEDGSDGYEIHTETTTSFFGSPRRIYKTKSVVLSAGVLGTLGLLLKMKEEGILPKLSKRLGEVVRTNSESLIGVTLNDKKADLSHGVAITSSVFPDEHTHIEPVRYSNGADAMNGLAAGVLVDGGGSIPRQLRFLIEVLKHPIHSISLMNPIGFARRTIILLVMQTVDNSIEIVRKRRWIWPFKRTLSSTQKNGEKIPTYIPIANEFARRLAKITNGVARSSINEALLDIPATAHILGGCNIGESSDEGVIDLQNKVFGYQNLTICDGSMIPANLGVNPSLTITALSERAMSFVPPKEKEIHSFKFEKKWGVTELFGKLKFSAAKTPKKKTSAKSKAKKKR</sequence>
<accession>A0A5F2AZP4</accession>
<dbReference type="PANTHER" id="PTHR47470:SF1">
    <property type="entry name" value="FAD-DEPENDENT OXIDOREDUCTASE 2 FAD BINDING DOMAIN-CONTAINING PROTEIN"/>
    <property type="match status" value="1"/>
</dbReference>
<comment type="caution">
    <text evidence="18">The sequence shown here is derived from an EMBL/GenBank/DDBJ whole genome shotgun (WGS) entry which is preliminary data.</text>
</comment>
<evidence type="ECO:0000256" key="13">
    <source>
        <dbReference type="ARBA" id="ARBA00049723"/>
    </source>
</evidence>
<evidence type="ECO:0000259" key="16">
    <source>
        <dbReference type="Pfam" id="PF00732"/>
    </source>
</evidence>
<keyword evidence="8" id="KW-1207">Sterol metabolism</keyword>
<dbReference type="Gene3D" id="3.50.50.60">
    <property type="entry name" value="FAD/NAD(P)-binding domain"/>
    <property type="match status" value="3"/>
</dbReference>
<evidence type="ECO:0000256" key="12">
    <source>
        <dbReference type="ARBA" id="ARBA00049645"/>
    </source>
</evidence>
<comment type="cofactor">
    <cofactor evidence="1">
        <name>FAD</name>
        <dbReference type="ChEBI" id="CHEBI:57692"/>
    </cofactor>
</comment>
<evidence type="ECO:0000256" key="8">
    <source>
        <dbReference type="ARBA" id="ARBA00023166"/>
    </source>
</evidence>
<feature type="domain" description="Glucose-methanol-choline oxidoreductase C-terminal" evidence="17">
    <location>
        <begin position="469"/>
        <end position="524"/>
    </location>
</feature>
<keyword evidence="6" id="KW-0560">Oxidoreductase</keyword>
<dbReference type="EC" id="1.1.3.6" evidence="13"/>
<keyword evidence="7" id="KW-0443">Lipid metabolism</keyword>
<evidence type="ECO:0000256" key="14">
    <source>
        <dbReference type="ARBA" id="ARBA00049744"/>
    </source>
</evidence>
<dbReference type="Pfam" id="PF00732">
    <property type="entry name" value="GMC_oxred_N"/>
    <property type="match status" value="1"/>
</dbReference>
<dbReference type="InterPro" id="IPR052542">
    <property type="entry name" value="Cholesterol_Oxidase"/>
</dbReference>
<evidence type="ECO:0000256" key="6">
    <source>
        <dbReference type="ARBA" id="ARBA00023002"/>
    </source>
</evidence>
<comment type="pathway">
    <text evidence="12">Steroid metabolism; cholesterol degradation.</text>
</comment>
<feature type="domain" description="Glucose-methanol-choline oxidoreductase N-terminal" evidence="16">
    <location>
        <begin position="16"/>
        <end position="283"/>
    </location>
</feature>
<protein>
    <recommendedName>
        <fullName evidence="14">Cholesterol oxidase</fullName>
        <ecNumber evidence="13">1.1.3.6</ecNumber>
        <ecNumber evidence="11">5.3.3.1</ecNumber>
    </recommendedName>
    <alternativeName>
        <fullName evidence="15">Cholesterol isomerase</fullName>
    </alternativeName>
</protein>
<dbReference type="GO" id="GO:0004769">
    <property type="term" value="F:steroid Delta-isomerase activity"/>
    <property type="evidence" value="ECO:0007669"/>
    <property type="project" value="UniProtKB-EC"/>
</dbReference>
<keyword evidence="5" id="KW-0274">FAD</keyword>
<proteinExistence type="inferred from homology"/>